<evidence type="ECO:0000313" key="6">
    <source>
        <dbReference type="Proteomes" id="UP000224634"/>
    </source>
</evidence>
<dbReference type="InterPro" id="IPR002110">
    <property type="entry name" value="Ankyrin_rpt"/>
</dbReference>
<dbReference type="InterPro" id="IPR051165">
    <property type="entry name" value="Multifunctional_ANK_Repeat"/>
</dbReference>
<dbReference type="PROSITE" id="PS50088">
    <property type="entry name" value="ANK_REPEAT"/>
    <property type="match status" value="2"/>
</dbReference>
<dbReference type="SMART" id="SM00248">
    <property type="entry name" value="ANK"/>
    <property type="match status" value="16"/>
</dbReference>
<keyword evidence="2 3" id="KW-0040">ANK repeat</keyword>
<feature type="repeat" description="ANK" evidence="3">
    <location>
        <begin position="1159"/>
        <end position="1191"/>
    </location>
</feature>
<evidence type="ECO:0000256" key="2">
    <source>
        <dbReference type="ARBA" id="ARBA00023043"/>
    </source>
</evidence>
<dbReference type="OrthoDB" id="3182339at2759"/>
<dbReference type="PROSITE" id="PS50297">
    <property type="entry name" value="ANK_REP_REGION"/>
    <property type="match status" value="1"/>
</dbReference>
<feature type="repeat" description="ANK" evidence="3">
    <location>
        <begin position="1192"/>
        <end position="1224"/>
    </location>
</feature>
<gene>
    <name evidence="5" type="ORF">AJ80_00002</name>
</gene>
<evidence type="ECO:0000256" key="1">
    <source>
        <dbReference type="ARBA" id="ARBA00022737"/>
    </source>
</evidence>
<evidence type="ECO:0000256" key="4">
    <source>
        <dbReference type="SAM" id="MobiDB-lite"/>
    </source>
</evidence>
<comment type="caution">
    <text evidence="5">The sequence shown here is derived from an EMBL/GenBank/DDBJ whole genome shotgun (WGS) entry which is preliminary data.</text>
</comment>
<keyword evidence="1" id="KW-0677">Repeat</keyword>
<organism evidence="5 6">
    <name type="scientific">Polytolypa hystricis (strain UAMH7299)</name>
    <dbReference type="NCBI Taxonomy" id="1447883"/>
    <lineage>
        <taxon>Eukaryota</taxon>
        <taxon>Fungi</taxon>
        <taxon>Dikarya</taxon>
        <taxon>Ascomycota</taxon>
        <taxon>Pezizomycotina</taxon>
        <taxon>Eurotiomycetes</taxon>
        <taxon>Eurotiomycetidae</taxon>
        <taxon>Onygenales</taxon>
        <taxon>Onygenales incertae sedis</taxon>
        <taxon>Polytolypa</taxon>
    </lineage>
</organism>
<dbReference type="PANTHER" id="PTHR24123">
    <property type="entry name" value="ANKYRIN REPEAT-CONTAINING"/>
    <property type="match status" value="1"/>
</dbReference>
<dbReference type="PANTHER" id="PTHR24123:SF33">
    <property type="entry name" value="PROTEIN HOS4"/>
    <property type="match status" value="1"/>
</dbReference>
<name>A0A2B7Z4F1_POLH7</name>
<dbReference type="EMBL" id="PDNA01000001">
    <property type="protein sequence ID" value="PGH28113.1"/>
    <property type="molecule type" value="Genomic_DNA"/>
</dbReference>
<dbReference type="InterPro" id="IPR036770">
    <property type="entry name" value="Ankyrin_rpt-contain_sf"/>
</dbReference>
<dbReference type="STRING" id="1447883.A0A2B7Z4F1"/>
<accession>A0A2B7Z4F1</accession>
<protein>
    <submittedName>
        <fullName evidence="5">Uncharacterized protein</fullName>
    </submittedName>
</protein>
<evidence type="ECO:0000313" key="5">
    <source>
        <dbReference type="EMBL" id="PGH28113.1"/>
    </source>
</evidence>
<keyword evidence="6" id="KW-1185">Reference proteome</keyword>
<dbReference type="Proteomes" id="UP000224634">
    <property type="component" value="Unassembled WGS sequence"/>
</dbReference>
<dbReference type="Pfam" id="PF12796">
    <property type="entry name" value="Ank_2"/>
    <property type="match status" value="1"/>
</dbReference>
<dbReference type="SUPFAM" id="SSF48403">
    <property type="entry name" value="Ankyrin repeat"/>
    <property type="match status" value="4"/>
</dbReference>
<feature type="region of interest" description="Disordered" evidence="4">
    <location>
        <begin position="1384"/>
        <end position="1427"/>
    </location>
</feature>
<proteinExistence type="predicted"/>
<dbReference type="Gene3D" id="1.25.40.20">
    <property type="entry name" value="Ankyrin repeat-containing domain"/>
    <property type="match status" value="5"/>
</dbReference>
<feature type="compositionally biased region" description="Basic and acidic residues" evidence="4">
    <location>
        <begin position="1393"/>
        <end position="1427"/>
    </location>
</feature>
<reference evidence="5 6" key="1">
    <citation type="submission" date="2017-10" db="EMBL/GenBank/DDBJ databases">
        <title>Comparative genomics in systemic dimorphic fungi from Ajellomycetaceae.</title>
        <authorList>
            <person name="Munoz J.F."/>
            <person name="Mcewen J.G."/>
            <person name="Clay O.K."/>
            <person name="Cuomo C.A."/>
        </authorList>
    </citation>
    <scope>NUCLEOTIDE SEQUENCE [LARGE SCALE GENOMIC DNA]</scope>
    <source>
        <strain evidence="5 6">UAMH7299</strain>
    </source>
</reference>
<sequence>MSSTTSSRPRLEQLALDALASLNKRYPRLQKESVSFINHGDEELADSLLKQKRQDTFSSKSHLFRRQPSKSGFKHDEIRTTMESIIRNNGSLGVLECLLIRNDEAKREKSLFKFHKRVSTDELNALLRLATELRNSDMVHILGAYADQTGLNDALGLSVALGDLHCCKALLQNGGDPNVCQGAFLYAVEHGDCSLVDLLLSAEKSMDVSCLDQALPLAVTKGLLDVVSGLLQNGANGDYPNVLESAVQAGRVDITSALLLAQRPPSQASLDYAIGIALQMRNVGMELQTLLVEVLLCAGAKGDAVARGLVTAVKTNDEPLVLLLVGHGASVAYSDCEAIIEAITTGKFCLLDILFKARIDPEHASHVLSMLLTIAADIPARKIFGIISSLVQRGAYGDALHACLIDAVQRQDVSVVEYLINKKASVEYQNADALCSAIKSGSLPILKLLLKGYPSQAAFGRCFALLDTLSPKLRLLMTIELLEAGARGEYVAEALVSVVQGQCTTEKEQLILQFIQHGADVNVDEGICFQEAAKGGDLVVLSLLLQGHPSPNSLARGIPAAIKLSPADPRRKVLEVLISAGARGTPVHQGLVDLIDETQIDFPLIKLFLHKGDADVNYHGGLAIQHAAKLGNSEVLKILLKCSPLVGSLNATLPLAIALPDSDTQYKICQRLLAAGVKGDALDSGLLMVQTVPSSHPLLLELLLRYGANVNFNNGATIRKAIQDFDDKQLELLVSWKPSTETLCAALDTLLNTGPTKRNQMGRILLDAAAGRIGDTLNKLLPLAIRLQLELPFLKLLLEYGASVDHQRAEAIRWAIKNLSLEVLDLLLKQQVSQDNIEITFKSAWAVTGEYRYQLVDRVLQTGYKGVDLDAALLEEVQAGSCDGEVVRMLLGHGACVHYSNSECLVRAALSSDRPTLELLLNHVSDRAAVTYTFERLVSTNNNRAWISAAGFAVSQLLLSNGASGPLLDAALVMAIENLELSSMTTEFVDLFLKYQADVNHQNGRALKLAVAKGQPALVRRLLAATPSPEILSSAFGDILESELPEDITLELIEIFAQVPGAIPDLNRDSCEDDGTQREPVTFLALKRWPRGTKVLEALLRSGVHVDKTVPYVIENEEGLEQVSLLLWALLQPEQWISSYVIECILEHGANTNFQSTGTFKTPLLVATMERTPDVIASLVEHGADPSLNDKHGHTPLFYASRRGQVTAMRYLIDSGATINDGSLHEAARELHPQAAQLLLDYGHDPNFPSMSHDGRCALAELCLYASEPVGATAKIRQTISVLVAGNADLTIHSPEKPLLIQALDNPTSCTSITKALLASGMWRLINEEFNHYTYDGFVFSPTMYVAKGLAKSPKEHAPEVLHILKANSCKDVFYKLEGPQPPDIVGAPPHIISEEKRRKTREQRIREQEEEHQHSLRREREVADQQDHLCKRTHALRLDQERETAESRDMNTETSARVQMRLENESATQRQRIAETQRNADLAHQRTLYQLRLDTTDKDNRLQLEYQKTSAQLQQSVLDAKMGAENRRVQGIETANERQYKRDVEVMARQEGILASRKALMSEEMGFAKMVPKPGAPKAIGYNGADLD</sequence>
<evidence type="ECO:0000256" key="3">
    <source>
        <dbReference type="PROSITE-ProRule" id="PRU00023"/>
    </source>
</evidence>